<dbReference type="InterPro" id="IPR015915">
    <property type="entry name" value="Kelch-typ_b-propeller"/>
</dbReference>
<accession>A0A9D4ZG37</accession>
<keyword evidence="2" id="KW-1185">Reference proteome</keyword>
<sequence length="381" mass="43102">MDGRFVVFAGLPISNPAEQWHPETREWKFLEDVWSKGVKVKRPYFTVFEGEIFALWSKSTVAMFEPLTDTWLQLGRVTADASKIQYLLCVGDKLWAFLETDDQDSNTENSLLWIYAACVREVPARWERLPLCIKNIAKDLPDFIHVSCYSQFDLLIEAFVDRLTLVKLAALPSWKVRPYVPFSEHQLQSVAENKLLLCYIITQKALNKIIALDSTRQCFSSSFHGNKSQIFDDLLSRTNILADFEVLNLVHVQLLGHSNVSNAGNAALRLLLSIHEGTEVFSWCMCAGFVHGRPSSAVVAPAQYCSCTVVHHPQFVTAGHWWVLPRNLHKPLLLDFHVILSYQVAPGFDCTEAAHHAALVRTANTIVCLLLVIEILSLMIH</sequence>
<evidence type="ECO:0000313" key="2">
    <source>
        <dbReference type="Proteomes" id="UP000886520"/>
    </source>
</evidence>
<dbReference type="Proteomes" id="UP000886520">
    <property type="component" value="Chromosome 10"/>
</dbReference>
<gene>
    <name evidence="1" type="ORF">GOP47_0010115</name>
</gene>
<evidence type="ECO:0000313" key="1">
    <source>
        <dbReference type="EMBL" id="KAI5074154.1"/>
    </source>
</evidence>
<dbReference type="AlphaFoldDB" id="A0A9D4ZG37"/>
<protein>
    <submittedName>
        <fullName evidence="1">Uncharacterized protein</fullName>
    </submittedName>
</protein>
<name>A0A9D4ZG37_ADICA</name>
<reference evidence="1" key="1">
    <citation type="submission" date="2021-01" db="EMBL/GenBank/DDBJ databases">
        <title>Adiantum capillus-veneris genome.</title>
        <authorList>
            <person name="Fang Y."/>
            <person name="Liao Q."/>
        </authorList>
    </citation>
    <scope>NUCLEOTIDE SEQUENCE</scope>
    <source>
        <strain evidence="1">H3</strain>
        <tissue evidence="1">Leaf</tissue>
    </source>
</reference>
<organism evidence="1 2">
    <name type="scientific">Adiantum capillus-veneris</name>
    <name type="common">Maidenhair fern</name>
    <dbReference type="NCBI Taxonomy" id="13818"/>
    <lineage>
        <taxon>Eukaryota</taxon>
        <taxon>Viridiplantae</taxon>
        <taxon>Streptophyta</taxon>
        <taxon>Embryophyta</taxon>
        <taxon>Tracheophyta</taxon>
        <taxon>Polypodiopsida</taxon>
        <taxon>Polypodiidae</taxon>
        <taxon>Polypodiales</taxon>
        <taxon>Pteridineae</taxon>
        <taxon>Pteridaceae</taxon>
        <taxon>Vittarioideae</taxon>
        <taxon>Adiantum</taxon>
    </lineage>
</organism>
<proteinExistence type="predicted"/>
<dbReference type="EMBL" id="JABFUD020000010">
    <property type="protein sequence ID" value="KAI5074154.1"/>
    <property type="molecule type" value="Genomic_DNA"/>
</dbReference>
<dbReference type="SUPFAM" id="SSF117281">
    <property type="entry name" value="Kelch motif"/>
    <property type="match status" value="1"/>
</dbReference>
<comment type="caution">
    <text evidence="1">The sequence shown here is derived from an EMBL/GenBank/DDBJ whole genome shotgun (WGS) entry which is preliminary data.</text>
</comment>